<reference evidence="7 9" key="3">
    <citation type="submission" date="2015-07" db="EMBL/GenBank/DDBJ databases">
        <title>Physiological, transcriptional responses and genome re-sequencing of acid resistant extremely thermoacidophilic Metallosphaera sedula SARC-M1.</title>
        <authorList>
            <person name="Ai C."/>
            <person name="McCarthy S."/>
            <person name="Eckrich V."/>
            <person name="Rudrappa D."/>
            <person name="Qiu G."/>
            <person name="Blum P."/>
        </authorList>
    </citation>
    <scope>NUCLEOTIDE SEQUENCE [LARGE SCALE GENOMIC DNA]</scope>
    <source>
        <strain evidence="7 9">SARC-M1</strain>
    </source>
</reference>
<dbReference type="Proteomes" id="UP000062475">
    <property type="component" value="Chromosome"/>
</dbReference>
<dbReference type="CDD" id="cd07726">
    <property type="entry name" value="ST1585-like_MBL-fold"/>
    <property type="match status" value="1"/>
</dbReference>
<evidence type="ECO:0000259" key="1">
    <source>
        <dbReference type="SMART" id="SM00849"/>
    </source>
</evidence>
<evidence type="ECO:0000313" key="5">
    <source>
        <dbReference type="EMBL" id="AKV78945.1"/>
    </source>
</evidence>
<dbReference type="PATRIC" id="fig|43687.5.peg.1581"/>
<dbReference type="PANTHER" id="PTHR42951">
    <property type="entry name" value="METALLO-BETA-LACTAMASE DOMAIN-CONTAINING"/>
    <property type="match status" value="1"/>
</dbReference>
<accession>A0A088E8I4</accession>
<dbReference type="Proteomes" id="UP000068832">
    <property type="component" value="Chromosome"/>
</dbReference>
<dbReference type="SMART" id="SM00849">
    <property type="entry name" value="Lactamase_B"/>
    <property type="match status" value="1"/>
</dbReference>
<evidence type="ECO:0000313" key="11">
    <source>
        <dbReference type="Proteomes" id="UP000062398"/>
    </source>
</evidence>
<dbReference type="RefSeq" id="WP_012021398.1">
    <property type="nucleotide sequence ID" value="NZ_CP008822.1"/>
</dbReference>
<evidence type="ECO:0000313" key="3">
    <source>
        <dbReference type="EMBL" id="AKV74455.1"/>
    </source>
</evidence>
<proteinExistence type="predicted"/>
<evidence type="ECO:0000313" key="9">
    <source>
        <dbReference type="Proteomes" id="UP000056255"/>
    </source>
</evidence>
<dbReference type="Proteomes" id="UP000062398">
    <property type="component" value="Chromosome"/>
</dbReference>
<dbReference type="Proteomes" id="UP000061362">
    <property type="component" value="Chromosome"/>
</dbReference>
<evidence type="ECO:0000313" key="12">
    <source>
        <dbReference type="Proteomes" id="UP000062475"/>
    </source>
</evidence>
<dbReference type="Proteomes" id="UP000056255">
    <property type="component" value="Chromosome"/>
</dbReference>
<feature type="domain" description="Metallo-beta-lactamase" evidence="1">
    <location>
        <begin position="18"/>
        <end position="200"/>
    </location>
</feature>
<dbReference type="Proteomes" id="UP000029084">
    <property type="component" value="Chromosome"/>
</dbReference>
<dbReference type="PANTHER" id="PTHR42951:SF4">
    <property type="entry name" value="ACYL-COENZYME A THIOESTERASE MBLAC2"/>
    <property type="match status" value="1"/>
</dbReference>
<dbReference type="EMBL" id="CP012173">
    <property type="protein sequence ID" value="AKV76694.1"/>
    <property type="molecule type" value="Genomic_DNA"/>
</dbReference>
<dbReference type="EMBL" id="CP012176">
    <property type="protein sequence ID" value="AKV83430.1"/>
    <property type="molecule type" value="Genomic_DNA"/>
</dbReference>
<name>A0A088E8I4_9CREN</name>
<dbReference type="OrthoDB" id="197151at2157"/>
<dbReference type="Pfam" id="PF00753">
    <property type="entry name" value="Lactamase_B"/>
    <property type="match status" value="1"/>
</dbReference>
<evidence type="ECO:0000313" key="2">
    <source>
        <dbReference type="EMBL" id="AIM27595.1"/>
    </source>
</evidence>
<dbReference type="SUPFAM" id="SSF56281">
    <property type="entry name" value="Metallo-hydrolase/oxidoreductase"/>
    <property type="match status" value="1"/>
</dbReference>
<dbReference type="EMBL" id="CP012174">
    <property type="protein sequence ID" value="AKV78945.1"/>
    <property type="molecule type" value="Genomic_DNA"/>
</dbReference>
<reference evidence="2 8" key="1">
    <citation type="journal article" date="2014" name="J. Bacteriol.">
        <title>Role of an Archaeal PitA Transporter in the Copper and Arsenic Resistance of Metallosphaera sedula, an Extreme Thermoacidophile.</title>
        <authorList>
            <person name="McCarthy S."/>
            <person name="Ai C."/>
            <person name="Wheaton G."/>
            <person name="Tevatia R."/>
            <person name="Eckrich V."/>
            <person name="Kelly R."/>
            <person name="Blum P."/>
        </authorList>
    </citation>
    <scope>NUCLEOTIDE SEQUENCE [LARGE SCALE GENOMIC DNA]</scope>
    <source>
        <strain evidence="2 8">CuR1</strain>
    </source>
</reference>
<dbReference type="Gene3D" id="3.60.15.10">
    <property type="entry name" value="Ribonuclease Z/Hydroxyacylglutathione hydrolase-like"/>
    <property type="match status" value="1"/>
</dbReference>
<reference evidence="10 11" key="2">
    <citation type="journal article" date="2015" name="Genome Announc.">
        <title>Complete Genome Sequences of Evolved Arsenate-Resistant Metallosphaera sedula Strains.</title>
        <authorList>
            <person name="Ai C."/>
            <person name="McCarthy S."/>
            <person name="Schackwitz W."/>
            <person name="Martin J."/>
            <person name="Lipzen A."/>
            <person name="Blum P."/>
        </authorList>
    </citation>
    <scope>NUCLEOTIDE SEQUENCE [LARGE SCALE GENOMIC DNA]</scope>
    <source>
        <strain evidence="5 11">ARS120-1</strain>
        <strain evidence="6 10">ARS120-2</strain>
        <strain evidence="3 13">ARS50-1</strain>
        <strain evidence="4 12">ARS50-2</strain>
    </source>
</reference>
<protein>
    <submittedName>
        <fullName evidence="2 3">Beta-lactamase</fullName>
    </submittedName>
</protein>
<dbReference type="EMBL" id="CP008822">
    <property type="protein sequence ID" value="AIM27595.1"/>
    <property type="molecule type" value="Genomic_DNA"/>
</dbReference>
<evidence type="ECO:0000313" key="10">
    <source>
        <dbReference type="Proteomes" id="UP000061362"/>
    </source>
</evidence>
<dbReference type="InterPro" id="IPR037482">
    <property type="entry name" value="ST1585_MBL-fold"/>
</dbReference>
<gene>
    <name evidence="2" type="ORF">HA72_1454</name>
    <name evidence="3" type="ORF">MsedA_1474</name>
    <name evidence="4" type="ORF">MsedB_1476</name>
    <name evidence="5" type="ORF">MsedC_1474</name>
    <name evidence="6" type="ORF">MsedD_1475</name>
    <name evidence="7" type="ORF">MsedE_1480</name>
</gene>
<evidence type="ECO:0000313" key="8">
    <source>
        <dbReference type="Proteomes" id="UP000029084"/>
    </source>
</evidence>
<evidence type="ECO:0000313" key="13">
    <source>
        <dbReference type="Proteomes" id="UP000068832"/>
    </source>
</evidence>
<dbReference type="EMBL" id="CP012175">
    <property type="protein sequence ID" value="AKV81190.1"/>
    <property type="molecule type" value="Genomic_DNA"/>
</dbReference>
<dbReference type="AlphaFoldDB" id="A0A088E8I4"/>
<dbReference type="OMA" id="HVHIDHY"/>
<dbReference type="InterPro" id="IPR001279">
    <property type="entry name" value="Metallo-B-lactamas"/>
</dbReference>
<evidence type="ECO:0000313" key="4">
    <source>
        <dbReference type="EMBL" id="AKV76694.1"/>
    </source>
</evidence>
<dbReference type="EMBL" id="CP012172">
    <property type="protein sequence ID" value="AKV74455.1"/>
    <property type="molecule type" value="Genomic_DNA"/>
</dbReference>
<organism evidence="2 8">
    <name type="scientific">Metallosphaera sedula</name>
    <dbReference type="NCBI Taxonomy" id="43687"/>
    <lineage>
        <taxon>Archaea</taxon>
        <taxon>Thermoproteota</taxon>
        <taxon>Thermoprotei</taxon>
        <taxon>Sulfolobales</taxon>
        <taxon>Sulfolobaceae</taxon>
        <taxon>Metallosphaera</taxon>
    </lineage>
</organism>
<dbReference type="InterPro" id="IPR050855">
    <property type="entry name" value="NDM-1-like"/>
</dbReference>
<dbReference type="InterPro" id="IPR036866">
    <property type="entry name" value="RibonucZ/Hydroxyglut_hydro"/>
</dbReference>
<dbReference type="GeneID" id="91755956"/>
<evidence type="ECO:0000313" key="6">
    <source>
        <dbReference type="EMBL" id="AKV81190.1"/>
    </source>
</evidence>
<evidence type="ECO:0000313" key="7">
    <source>
        <dbReference type="EMBL" id="AKV83430.1"/>
    </source>
</evidence>
<sequence length="259" mass="28396">MCSGIHAIPSGPGEFPEAVYSFVVCDKMNVMIDAGVANSVMDASFLDKLDYVVVTHLHIDHVGALSEIVQRYKSKVIVYQGYSKYLRDPTKINRDAKLVLGEVAEIYGEVAPTEANFLEVKGGEEIDLGERKMKIIYTPGHARHHISVFIDGILYSGDSAGGRYNGVPIPTTPPPLDLKSYLESLRLQMSLYPRAVGLAHGGLVSPSHLQEHLNQILSRNYKVNVDLGGIAEQILSKHLEVNYKGLEEAYSSLDSSSNP</sequence>